<dbReference type="GO" id="GO:0020037">
    <property type="term" value="F:heme binding"/>
    <property type="evidence" value="ECO:0007669"/>
    <property type="project" value="InterPro"/>
</dbReference>
<evidence type="ECO:0000256" key="6">
    <source>
        <dbReference type="PROSITE-ProRule" id="PRU00433"/>
    </source>
</evidence>
<dbReference type="RefSeq" id="WP_189384532.1">
    <property type="nucleotide sequence ID" value="NZ_BAABFY010000054.1"/>
</dbReference>
<dbReference type="PRINTS" id="PR00607">
    <property type="entry name" value="CYTCHROMECIE"/>
</dbReference>
<dbReference type="PROSITE" id="PS51007">
    <property type="entry name" value="CYTC"/>
    <property type="match status" value="1"/>
</dbReference>
<evidence type="ECO:0000256" key="3">
    <source>
        <dbReference type="ARBA" id="ARBA00022723"/>
    </source>
</evidence>
<dbReference type="InterPro" id="IPR036909">
    <property type="entry name" value="Cyt_c-like_dom_sf"/>
</dbReference>
<feature type="transmembrane region" description="Helical" evidence="7">
    <location>
        <begin position="20"/>
        <end position="40"/>
    </location>
</feature>
<evidence type="ECO:0000256" key="7">
    <source>
        <dbReference type="SAM" id="Phobius"/>
    </source>
</evidence>
<organism evidence="9 10">
    <name type="scientific">Advenella faeciporci</name>
    <dbReference type="NCBI Taxonomy" id="797535"/>
    <lineage>
        <taxon>Bacteria</taxon>
        <taxon>Pseudomonadati</taxon>
        <taxon>Pseudomonadota</taxon>
        <taxon>Betaproteobacteria</taxon>
        <taxon>Burkholderiales</taxon>
        <taxon>Alcaligenaceae</taxon>
    </lineage>
</organism>
<dbReference type="AlphaFoldDB" id="A0A918JJF5"/>
<keyword evidence="5 6" id="KW-0408">Iron</keyword>
<dbReference type="SUPFAM" id="SSF46626">
    <property type="entry name" value="Cytochrome c"/>
    <property type="match status" value="1"/>
</dbReference>
<dbReference type="GO" id="GO:0005506">
    <property type="term" value="F:iron ion binding"/>
    <property type="evidence" value="ECO:0007669"/>
    <property type="project" value="InterPro"/>
</dbReference>
<keyword evidence="7" id="KW-0812">Transmembrane</keyword>
<dbReference type="Proteomes" id="UP000608345">
    <property type="component" value="Unassembled WGS sequence"/>
</dbReference>
<dbReference type="PANTHER" id="PTHR40942:SF4">
    <property type="entry name" value="CYTOCHROME C5"/>
    <property type="match status" value="1"/>
</dbReference>
<dbReference type="GO" id="GO:0009055">
    <property type="term" value="F:electron transfer activity"/>
    <property type="evidence" value="ECO:0007669"/>
    <property type="project" value="InterPro"/>
</dbReference>
<keyword evidence="7" id="KW-0472">Membrane</keyword>
<dbReference type="PANTHER" id="PTHR40942">
    <property type="match status" value="1"/>
</dbReference>
<evidence type="ECO:0000313" key="9">
    <source>
        <dbReference type="EMBL" id="GGW83441.1"/>
    </source>
</evidence>
<dbReference type="InterPro" id="IPR009056">
    <property type="entry name" value="Cyt_c-like_dom"/>
</dbReference>
<keyword evidence="2 6" id="KW-0349">Heme</keyword>
<feature type="domain" description="Cytochrome c" evidence="8">
    <location>
        <begin position="85"/>
        <end position="163"/>
    </location>
</feature>
<evidence type="ECO:0000256" key="4">
    <source>
        <dbReference type="ARBA" id="ARBA00022982"/>
    </source>
</evidence>
<evidence type="ECO:0000313" key="10">
    <source>
        <dbReference type="Proteomes" id="UP000608345"/>
    </source>
</evidence>
<evidence type="ECO:0000256" key="2">
    <source>
        <dbReference type="ARBA" id="ARBA00022617"/>
    </source>
</evidence>
<dbReference type="Pfam" id="PF13442">
    <property type="entry name" value="Cytochrome_CBB3"/>
    <property type="match status" value="1"/>
</dbReference>
<reference evidence="9" key="2">
    <citation type="submission" date="2020-09" db="EMBL/GenBank/DDBJ databases">
        <authorList>
            <person name="Sun Q."/>
            <person name="Kim S."/>
        </authorList>
    </citation>
    <scope>NUCLEOTIDE SEQUENCE</scope>
    <source>
        <strain evidence="9">KCTC 23732</strain>
    </source>
</reference>
<keyword evidence="4" id="KW-0249">Electron transport</keyword>
<evidence type="ECO:0000256" key="5">
    <source>
        <dbReference type="ARBA" id="ARBA00023004"/>
    </source>
</evidence>
<evidence type="ECO:0000259" key="8">
    <source>
        <dbReference type="PROSITE" id="PS51007"/>
    </source>
</evidence>
<reference evidence="9" key="1">
    <citation type="journal article" date="2014" name="Int. J. Syst. Evol. Microbiol.">
        <title>Complete genome sequence of Corynebacterium casei LMG S-19264T (=DSM 44701T), isolated from a smear-ripened cheese.</title>
        <authorList>
            <consortium name="US DOE Joint Genome Institute (JGI-PGF)"/>
            <person name="Walter F."/>
            <person name="Albersmeier A."/>
            <person name="Kalinowski J."/>
            <person name="Ruckert C."/>
        </authorList>
    </citation>
    <scope>NUCLEOTIDE SEQUENCE</scope>
    <source>
        <strain evidence="9">KCTC 23732</strain>
    </source>
</reference>
<proteinExistence type="predicted"/>
<keyword evidence="1" id="KW-0813">Transport</keyword>
<name>A0A918JJF5_9BURK</name>
<protein>
    <recommendedName>
        <fullName evidence="8">Cytochrome c domain-containing protein</fullName>
    </recommendedName>
</protein>
<accession>A0A918JJF5</accession>
<keyword evidence="3 6" id="KW-0479">Metal-binding</keyword>
<dbReference type="Gene3D" id="1.10.760.10">
    <property type="entry name" value="Cytochrome c-like domain"/>
    <property type="match status" value="1"/>
</dbReference>
<keyword evidence="10" id="KW-1185">Reference proteome</keyword>
<sequence>MSEQTVQNEEHTSPIKSPKQLIAVVGLSFLVPVIAIILLVRLVDTTPRIGYGSDAMSHEAIAARIAPVALYNVTIVAEAEETGPKQLLTGEALYNKLCMACHDAGVAGAPKIGDSAAWAPRIAQGEDTLFKHSLEGFNAMPAKGGDTSLDDIEVKRAVVYMVNKSGGSLTEPEAPAAQ</sequence>
<gene>
    <name evidence="9" type="ORF">GCM10011450_11790</name>
</gene>
<dbReference type="EMBL" id="BMYS01000006">
    <property type="protein sequence ID" value="GGW83441.1"/>
    <property type="molecule type" value="Genomic_DNA"/>
</dbReference>
<keyword evidence="7" id="KW-1133">Transmembrane helix</keyword>
<comment type="caution">
    <text evidence="9">The sequence shown here is derived from an EMBL/GenBank/DDBJ whole genome shotgun (WGS) entry which is preliminary data.</text>
</comment>
<evidence type="ECO:0000256" key="1">
    <source>
        <dbReference type="ARBA" id="ARBA00022448"/>
    </source>
</evidence>
<dbReference type="InterPro" id="IPR002323">
    <property type="entry name" value="Cyt_CIE"/>
</dbReference>